<name>A0A846QD74_9BACT</name>
<evidence type="ECO:0000256" key="2">
    <source>
        <dbReference type="SAM" id="SignalP"/>
    </source>
</evidence>
<keyword evidence="2" id="KW-0732">Signal</keyword>
<accession>A0A846QD74</accession>
<sequence length="256" mass="28637">MKRDIVGPIRTIALCAGLVAGACGFAHASSDAAEGMVREAIDVEVAAQKDNERWQARRAAMVDEIRRLESENLWFSFQERKYERQVGELKGRLEELERTREELDTIERGLEPYLYDLVDGFAAFVRDDLPFLGEERTRRVDFLQATLDDHELSLGEKLRRIFEALEVESAYGRSAEVSTESVSLDGRPAHVTVVRAGRLGLYCLTPDGESAGRYDAAKGGFVTLPDGYARSVAHLRDMIGTGRFTELVALPLQEVR</sequence>
<feature type="chain" id="PRO_5033047541" description="DUF3450 domain-containing protein" evidence="2">
    <location>
        <begin position="29"/>
        <end position="256"/>
    </location>
</feature>
<evidence type="ECO:0000313" key="4">
    <source>
        <dbReference type="Proteomes" id="UP000580856"/>
    </source>
</evidence>
<organism evidence="3 4">
    <name type="scientific">Desulfobaculum xiamenense</name>
    <dbReference type="NCBI Taxonomy" id="995050"/>
    <lineage>
        <taxon>Bacteria</taxon>
        <taxon>Pseudomonadati</taxon>
        <taxon>Thermodesulfobacteriota</taxon>
        <taxon>Desulfovibrionia</taxon>
        <taxon>Desulfovibrionales</taxon>
        <taxon>Desulfovibrionaceae</taxon>
        <taxon>Desulfobaculum</taxon>
    </lineage>
</organism>
<feature type="coiled-coil region" evidence="1">
    <location>
        <begin position="51"/>
        <end position="106"/>
    </location>
</feature>
<dbReference type="Proteomes" id="UP000580856">
    <property type="component" value="Unassembled WGS sequence"/>
</dbReference>
<evidence type="ECO:0000256" key="1">
    <source>
        <dbReference type="SAM" id="Coils"/>
    </source>
</evidence>
<dbReference type="Pfam" id="PF11932">
    <property type="entry name" value="DUF3450"/>
    <property type="match status" value="1"/>
</dbReference>
<keyword evidence="4" id="KW-1185">Reference proteome</keyword>
<comment type="caution">
    <text evidence="3">The sequence shown here is derived from an EMBL/GenBank/DDBJ whole genome shotgun (WGS) entry which is preliminary data.</text>
</comment>
<dbReference type="InterPro" id="IPR016866">
    <property type="entry name" value="UCP028069"/>
</dbReference>
<dbReference type="AlphaFoldDB" id="A0A846QD74"/>
<dbReference type="SUPFAM" id="SSF90257">
    <property type="entry name" value="Myosin rod fragments"/>
    <property type="match status" value="1"/>
</dbReference>
<gene>
    <name evidence="3" type="ORF">GGQ74_000316</name>
</gene>
<dbReference type="EMBL" id="JAATJA010000001">
    <property type="protein sequence ID" value="NJB66676.1"/>
    <property type="molecule type" value="Genomic_DNA"/>
</dbReference>
<evidence type="ECO:0000313" key="3">
    <source>
        <dbReference type="EMBL" id="NJB66676.1"/>
    </source>
</evidence>
<dbReference type="PROSITE" id="PS51257">
    <property type="entry name" value="PROKAR_LIPOPROTEIN"/>
    <property type="match status" value="1"/>
</dbReference>
<protein>
    <recommendedName>
        <fullName evidence="5">DUF3450 domain-containing protein</fullName>
    </recommendedName>
</protein>
<dbReference type="RefSeq" id="WP_167939793.1">
    <property type="nucleotide sequence ID" value="NZ_JAATJA010000001.1"/>
</dbReference>
<evidence type="ECO:0008006" key="5">
    <source>
        <dbReference type="Google" id="ProtNLM"/>
    </source>
</evidence>
<feature type="signal peptide" evidence="2">
    <location>
        <begin position="1"/>
        <end position="28"/>
    </location>
</feature>
<proteinExistence type="predicted"/>
<keyword evidence="1" id="KW-0175">Coiled coil</keyword>
<reference evidence="3 4" key="1">
    <citation type="submission" date="2020-03" db="EMBL/GenBank/DDBJ databases">
        <title>Genomic Encyclopedia of Type Strains, Phase IV (KMG-IV): sequencing the most valuable type-strain genomes for metagenomic binning, comparative biology and taxonomic classification.</title>
        <authorList>
            <person name="Goeker M."/>
        </authorList>
    </citation>
    <scope>NUCLEOTIDE SEQUENCE [LARGE SCALE GENOMIC DNA]</scope>
    <source>
        <strain evidence="3 4">DSM 24233</strain>
    </source>
</reference>